<comment type="caution">
    <text evidence="2">The sequence shown here is derived from an EMBL/GenBank/DDBJ whole genome shotgun (WGS) entry which is preliminary data.</text>
</comment>
<evidence type="ECO:0000313" key="2">
    <source>
        <dbReference type="EMBL" id="TKH08547.1"/>
    </source>
</evidence>
<protein>
    <submittedName>
        <fullName evidence="2">Uncharacterized protein</fullName>
    </submittedName>
</protein>
<keyword evidence="1" id="KW-1133">Transmembrane helix</keyword>
<evidence type="ECO:0000313" key="3">
    <source>
        <dbReference type="Proteomes" id="UP000309170"/>
    </source>
</evidence>
<keyword evidence="1" id="KW-0812">Transmembrane</keyword>
<dbReference type="Proteomes" id="UP000309170">
    <property type="component" value="Unassembled WGS sequence"/>
</dbReference>
<reference evidence="2 3" key="1">
    <citation type="journal article" date="2019" name="Environ. Microbiol.">
        <title>An active ?-lactamase is a part of an orchestrated cell wall stress resistance network of Bacillus subtilis and related rhizosphere species.</title>
        <authorList>
            <person name="Bucher T."/>
            <person name="Keren-Paz A."/>
            <person name="Hausser J."/>
            <person name="Olender T."/>
            <person name="Cytryn E."/>
            <person name="Kolodkin-Gal I."/>
        </authorList>
    </citation>
    <scope>NUCLEOTIDE SEQUENCE [LARGE SCALE GENOMIC DNA]</scope>
    <source>
        <strain evidence="2 3">I4</strain>
    </source>
</reference>
<evidence type="ECO:0000256" key="1">
    <source>
        <dbReference type="SAM" id="Phobius"/>
    </source>
</evidence>
<proteinExistence type="predicted"/>
<dbReference type="EMBL" id="SZNT01000360">
    <property type="protein sequence ID" value="TKH08547.1"/>
    <property type="molecule type" value="Genomic_DNA"/>
</dbReference>
<name>A0A9X9EQX2_9BACI</name>
<dbReference type="AlphaFoldDB" id="A0A9X9EQX2"/>
<gene>
    <name evidence="2" type="ORF">FC678_19985</name>
</gene>
<organism evidence="2 3">
    <name type="scientific">Peribacillus simplex</name>
    <dbReference type="NCBI Taxonomy" id="1478"/>
    <lineage>
        <taxon>Bacteria</taxon>
        <taxon>Bacillati</taxon>
        <taxon>Bacillota</taxon>
        <taxon>Bacilli</taxon>
        <taxon>Bacillales</taxon>
        <taxon>Bacillaceae</taxon>
        <taxon>Peribacillus</taxon>
    </lineage>
</organism>
<sequence length="92" mass="10193">MVVQKIPGLISILIPSVLTLLIINFLFDIVSLKIQGMPLVFPFILCPIGAIFGFVGYKMNRDKLSLVGIIFNIILFVFPILYNIVVILTQGA</sequence>
<feature type="transmembrane region" description="Helical" evidence="1">
    <location>
        <begin position="69"/>
        <end position="89"/>
    </location>
</feature>
<dbReference type="OrthoDB" id="2922815at2"/>
<accession>A0A9X9EQX2</accession>
<feature type="transmembrane region" description="Helical" evidence="1">
    <location>
        <begin position="39"/>
        <end position="57"/>
    </location>
</feature>
<keyword evidence="1" id="KW-0472">Membrane</keyword>
<feature type="transmembrane region" description="Helical" evidence="1">
    <location>
        <begin position="6"/>
        <end position="27"/>
    </location>
</feature>